<reference evidence="4" key="1">
    <citation type="journal article" date="2017" name="bioRxiv">
        <title>Comparative analysis of the genomes of Stylophora pistillata and Acropora digitifera provides evidence for extensive differences between species of corals.</title>
        <authorList>
            <person name="Voolstra C.R."/>
            <person name="Li Y."/>
            <person name="Liew Y.J."/>
            <person name="Baumgarten S."/>
            <person name="Zoccola D."/>
            <person name="Flot J.-F."/>
            <person name="Tambutte S."/>
            <person name="Allemand D."/>
            <person name="Aranda M."/>
        </authorList>
    </citation>
    <scope>NUCLEOTIDE SEQUENCE [LARGE SCALE GENOMIC DNA]</scope>
</reference>
<evidence type="ECO:0000256" key="1">
    <source>
        <dbReference type="SAM" id="MobiDB-lite"/>
    </source>
</evidence>
<sequence>MEECGEYKDRLQPGYKSVNMRNIKKEDAEEDFMFHFEHKDPGKQTPRKCVFKIDPVVCPGPPTGTPDVTGRSPEENKSIEKAHNDTPGTPTRAPEVVTGRSLHENASNITKQPPTILHNVTQGISKVTKTLLFVCLVLVIFIFPR</sequence>
<keyword evidence="2" id="KW-0472">Membrane</keyword>
<dbReference type="EMBL" id="LSMT01000084">
    <property type="protein sequence ID" value="PFX28402.1"/>
    <property type="molecule type" value="Genomic_DNA"/>
</dbReference>
<evidence type="ECO:0000313" key="3">
    <source>
        <dbReference type="EMBL" id="PFX28402.1"/>
    </source>
</evidence>
<evidence type="ECO:0000256" key="2">
    <source>
        <dbReference type="SAM" id="Phobius"/>
    </source>
</evidence>
<accession>A0A2B4SIV4</accession>
<dbReference type="AlphaFoldDB" id="A0A2B4SIV4"/>
<gene>
    <name evidence="3" type="ORF">AWC38_SpisGene6904</name>
</gene>
<organism evidence="3 4">
    <name type="scientific">Stylophora pistillata</name>
    <name type="common">Smooth cauliflower coral</name>
    <dbReference type="NCBI Taxonomy" id="50429"/>
    <lineage>
        <taxon>Eukaryota</taxon>
        <taxon>Metazoa</taxon>
        <taxon>Cnidaria</taxon>
        <taxon>Anthozoa</taxon>
        <taxon>Hexacorallia</taxon>
        <taxon>Scleractinia</taxon>
        <taxon>Astrocoeniina</taxon>
        <taxon>Pocilloporidae</taxon>
        <taxon>Stylophora</taxon>
    </lineage>
</organism>
<comment type="caution">
    <text evidence="3">The sequence shown here is derived from an EMBL/GenBank/DDBJ whole genome shotgun (WGS) entry which is preliminary data.</text>
</comment>
<feature type="transmembrane region" description="Helical" evidence="2">
    <location>
        <begin position="127"/>
        <end position="144"/>
    </location>
</feature>
<dbReference type="OrthoDB" id="10442174at2759"/>
<name>A0A2B4SIV4_STYPI</name>
<feature type="compositionally biased region" description="Basic and acidic residues" evidence="1">
    <location>
        <begin position="72"/>
        <end position="84"/>
    </location>
</feature>
<dbReference type="Proteomes" id="UP000225706">
    <property type="component" value="Unassembled WGS sequence"/>
</dbReference>
<protein>
    <submittedName>
        <fullName evidence="3">Uncharacterized protein</fullName>
    </submittedName>
</protein>
<keyword evidence="4" id="KW-1185">Reference proteome</keyword>
<feature type="region of interest" description="Disordered" evidence="1">
    <location>
        <begin position="60"/>
        <end position="95"/>
    </location>
</feature>
<proteinExistence type="predicted"/>
<evidence type="ECO:0000313" key="4">
    <source>
        <dbReference type="Proteomes" id="UP000225706"/>
    </source>
</evidence>
<keyword evidence="2" id="KW-1133">Transmembrane helix</keyword>
<keyword evidence="2" id="KW-0812">Transmembrane</keyword>